<dbReference type="Pfam" id="PF00155">
    <property type="entry name" value="Aminotran_1_2"/>
    <property type="match status" value="1"/>
</dbReference>
<dbReference type="GeneID" id="25038742"/>
<keyword evidence="9" id="KW-0368">Histidine biosynthesis</keyword>
<dbReference type="Gene3D" id="3.40.640.10">
    <property type="entry name" value="Type I PLP-dependent aspartate aminotransferase-like (Major domain)"/>
    <property type="match status" value="1"/>
</dbReference>
<dbReference type="GO" id="GO:0030170">
    <property type="term" value="F:pyridoxal phosphate binding"/>
    <property type="evidence" value="ECO:0007669"/>
    <property type="project" value="InterPro"/>
</dbReference>
<dbReference type="InterPro" id="IPR015421">
    <property type="entry name" value="PyrdxlP-dep_Trfase_major"/>
</dbReference>
<sequence>MFDLNTCIRKNILDLQPYRCARDDFSEGILLDANECSFGSVINDCGIEYNRYPDPRQNDLKRRFCDLRNKEHPLAKPLKPENMVVGVGSDEIIDSLIRISCVPGKDKILACPPSYGMYSVSAKINDVQVVNVLLKPNFDLDIDAVYDTLSKDNSIKLVFTCSPGNPTAKALKLDDVKKLLAHPTWNGIVVVDEAYIDFASPEKTAISLVNDYPNLAVCQTLSKSFGLAGIRIGFCLTNPDIAAIMNSLKAPYNISQPTSSLAIKALSPESVSKMYEHRDRALTQRDRLCKEITAIPGVGKIIGGLDANFILVQVLSKPVNGVPSNDVARFVYLKMATDHKVVVRFRGTEPMCEGSLRITVGTESEVTAVLDTFRRTLEEYYSKN</sequence>
<evidence type="ECO:0000256" key="5">
    <source>
        <dbReference type="ARBA" id="ARBA00022576"/>
    </source>
</evidence>
<evidence type="ECO:0000256" key="8">
    <source>
        <dbReference type="ARBA" id="ARBA00022898"/>
    </source>
</evidence>
<keyword evidence="6" id="KW-0028">Amino-acid biosynthesis</keyword>
<dbReference type="PANTHER" id="PTHR42885:SF2">
    <property type="entry name" value="HISTIDINOL-PHOSPHATE AMINOTRANSFERASE"/>
    <property type="match status" value="1"/>
</dbReference>
<evidence type="ECO:0000256" key="4">
    <source>
        <dbReference type="ARBA" id="ARBA00012748"/>
    </source>
</evidence>
<dbReference type="HOGENOM" id="CLU_017584_3_1_1"/>
<organism evidence="14 15">
    <name type="scientific">Schizosaccharomyces cryophilus (strain OY26 / ATCC MYA-4695 / CBS 11777 / NBRC 106824 / NRRL Y48691)</name>
    <name type="common">Fission yeast</name>
    <dbReference type="NCBI Taxonomy" id="653667"/>
    <lineage>
        <taxon>Eukaryota</taxon>
        <taxon>Fungi</taxon>
        <taxon>Dikarya</taxon>
        <taxon>Ascomycota</taxon>
        <taxon>Taphrinomycotina</taxon>
        <taxon>Schizosaccharomycetes</taxon>
        <taxon>Schizosaccharomycetales</taxon>
        <taxon>Schizosaccharomycetaceae</taxon>
        <taxon>Schizosaccharomyces</taxon>
    </lineage>
</organism>
<dbReference type="GO" id="GO:0000105">
    <property type="term" value="P:L-histidine biosynthetic process"/>
    <property type="evidence" value="ECO:0007669"/>
    <property type="project" value="UniProtKB-KW"/>
</dbReference>
<dbReference type="InterPro" id="IPR005861">
    <property type="entry name" value="HisP_aminotrans"/>
</dbReference>
<evidence type="ECO:0000256" key="12">
    <source>
        <dbReference type="RuleBase" id="RU003693"/>
    </source>
</evidence>
<dbReference type="NCBIfam" id="TIGR01141">
    <property type="entry name" value="hisC"/>
    <property type="match status" value="1"/>
</dbReference>
<keyword evidence="15" id="KW-1185">Reference proteome</keyword>
<evidence type="ECO:0000256" key="11">
    <source>
        <dbReference type="ARBA" id="ARBA00047481"/>
    </source>
</evidence>
<evidence type="ECO:0000256" key="10">
    <source>
        <dbReference type="ARBA" id="ARBA00030262"/>
    </source>
</evidence>
<keyword evidence="5 14" id="KW-0032">Aminotransferase</keyword>
<keyword evidence="7" id="KW-0808">Transferase</keyword>
<dbReference type="OMA" id="NFVQFGR"/>
<proteinExistence type="inferred from homology"/>
<evidence type="ECO:0000256" key="1">
    <source>
        <dbReference type="ARBA" id="ARBA00001933"/>
    </source>
</evidence>
<dbReference type="InterPro" id="IPR001917">
    <property type="entry name" value="Aminotrans_II_pyridoxalP_BS"/>
</dbReference>
<dbReference type="EMBL" id="KE546996">
    <property type="protein sequence ID" value="EPY49217.1"/>
    <property type="molecule type" value="Genomic_DNA"/>
</dbReference>
<protein>
    <recommendedName>
        <fullName evidence="4">histidinol-phosphate transaminase</fullName>
        <ecNumber evidence="4">2.6.1.9</ecNumber>
    </recommendedName>
    <alternativeName>
        <fullName evidence="10">Imidazole acetol-phosphate transaminase</fullName>
    </alternativeName>
</protein>
<comment type="cofactor">
    <cofactor evidence="1 12">
        <name>pyridoxal 5'-phosphate</name>
        <dbReference type="ChEBI" id="CHEBI:597326"/>
    </cofactor>
</comment>
<dbReference type="PANTHER" id="PTHR42885">
    <property type="entry name" value="HISTIDINOL-PHOSPHATE AMINOTRANSFERASE-RELATED"/>
    <property type="match status" value="1"/>
</dbReference>
<dbReference type="GO" id="GO:0004400">
    <property type="term" value="F:histidinol-phosphate transaminase activity"/>
    <property type="evidence" value="ECO:0007669"/>
    <property type="project" value="UniProtKB-EC"/>
</dbReference>
<feature type="domain" description="Aminotransferase class I/classII large" evidence="13">
    <location>
        <begin position="48"/>
        <end position="371"/>
    </location>
</feature>
<gene>
    <name evidence="14" type="ORF">SPOG_04429</name>
</gene>
<dbReference type="STRING" id="653667.S9WWU8"/>
<evidence type="ECO:0000313" key="14">
    <source>
        <dbReference type="EMBL" id="EPY49217.1"/>
    </source>
</evidence>
<dbReference type="SUPFAM" id="SSF53383">
    <property type="entry name" value="PLP-dependent transferases"/>
    <property type="match status" value="1"/>
</dbReference>
<name>S9WWU8_SCHCR</name>
<accession>S9WWU8</accession>
<dbReference type="Proteomes" id="UP000015464">
    <property type="component" value="Unassembled WGS sequence"/>
</dbReference>
<dbReference type="InterPro" id="IPR015422">
    <property type="entry name" value="PyrdxlP-dep_Trfase_small"/>
</dbReference>
<dbReference type="PROSITE" id="PS00599">
    <property type="entry name" value="AA_TRANSFER_CLASS_2"/>
    <property type="match status" value="1"/>
</dbReference>
<evidence type="ECO:0000256" key="9">
    <source>
        <dbReference type="ARBA" id="ARBA00023102"/>
    </source>
</evidence>
<dbReference type="CDD" id="cd00609">
    <property type="entry name" value="AAT_like"/>
    <property type="match status" value="1"/>
</dbReference>
<comment type="pathway">
    <text evidence="2">Amino-acid biosynthesis; L-histidine biosynthesis; L-histidine from 5-phospho-alpha-D-ribose 1-diphosphate: step 7/9.</text>
</comment>
<dbReference type="eggNOG" id="KOG0633">
    <property type="taxonomic scope" value="Eukaryota"/>
</dbReference>
<dbReference type="InterPro" id="IPR004839">
    <property type="entry name" value="Aminotransferase_I/II_large"/>
</dbReference>
<evidence type="ECO:0000256" key="7">
    <source>
        <dbReference type="ARBA" id="ARBA00022679"/>
    </source>
</evidence>
<dbReference type="RefSeq" id="XP_013025960.1">
    <property type="nucleotide sequence ID" value="XM_013170506.1"/>
</dbReference>
<dbReference type="InterPro" id="IPR015424">
    <property type="entry name" value="PyrdxlP-dep_Trfase"/>
</dbReference>
<dbReference type="AlphaFoldDB" id="S9WWU8"/>
<dbReference type="EC" id="2.6.1.9" evidence="4"/>
<evidence type="ECO:0000259" key="13">
    <source>
        <dbReference type="Pfam" id="PF00155"/>
    </source>
</evidence>
<keyword evidence="8 12" id="KW-0663">Pyridoxal phosphate</keyword>
<evidence type="ECO:0000256" key="3">
    <source>
        <dbReference type="ARBA" id="ARBA00008392"/>
    </source>
</evidence>
<evidence type="ECO:0000256" key="6">
    <source>
        <dbReference type="ARBA" id="ARBA00022605"/>
    </source>
</evidence>
<comment type="similarity">
    <text evidence="3 12">Belongs to the class-II pyridoxal-phosphate-dependent aminotransferase family.</text>
</comment>
<comment type="catalytic activity">
    <reaction evidence="11">
        <text>L-histidinol phosphate + 2-oxoglutarate = 3-(imidazol-4-yl)-2-oxopropyl phosphate + L-glutamate</text>
        <dbReference type="Rhea" id="RHEA:23744"/>
        <dbReference type="ChEBI" id="CHEBI:16810"/>
        <dbReference type="ChEBI" id="CHEBI:29985"/>
        <dbReference type="ChEBI" id="CHEBI:57766"/>
        <dbReference type="ChEBI" id="CHEBI:57980"/>
        <dbReference type="EC" id="2.6.1.9"/>
    </reaction>
</comment>
<dbReference type="OrthoDB" id="2015537at2759"/>
<dbReference type="Gene3D" id="3.90.1150.10">
    <property type="entry name" value="Aspartate Aminotransferase, domain 1"/>
    <property type="match status" value="1"/>
</dbReference>
<reference evidence="14 15" key="1">
    <citation type="journal article" date="2011" name="Science">
        <title>Comparative functional genomics of the fission yeasts.</title>
        <authorList>
            <person name="Rhind N."/>
            <person name="Chen Z."/>
            <person name="Yassour M."/>
            <person name="Thompson D.A."/>
            <person name="Haas B.J."/>
            <person name="Habib N."/>
            <person name="Wapinski I."/>
            <person name="Roy S."/>
            <person name="Lin M.F."/>
            <person name="Heiman D.I."/>
            <person name="Young S.K."/>
            <person name="Furuya K."/>
            <person name="Guo Y."/>
            <person name="Pidoux A."/>
            <person name="Chen H.M."/>
            <person name="Robbertse B."/>
            <person name="Goldberg J.M."/>
            <person name="Aoki K."/>
            <person name="Bayne E.H."/>
            <person name="Berlin A.M."/>
            <person name="Desjardins C.A."/>
            <person name="Dobbs E."/>
            <person name="Dukaj L."/>
            <person name="Fan L."/>
            <person name="FitzGerald M.G."/>
            <person name="French C."/>
            <person name="Gujja S."/>
            <person name="Hansen K."/>
            <person name="Keifenheim D."/>
            <person name="Levin J.Z."/>
            <person name="Mosher R.A."/>
            <person name="Mueller C.A."/>
            <person name="Pfiffner J."/>
            <person name="Priest M."/>
            <person name="Russ C."/>
            <person name="Smialowska A."/>
            <person name="Swoboda P."/>
            <person name="Sykes S.M."/>
            <person name="Vaughn M."/>
            <person name="Vengrova S."/>
            <person name="Yoder R."/>
            <person name="Zeng Q."/>
            <person name="Allshire R."/>
            <person name="Baulcombe D."/>
            <person name="Birren B.W."/>
            <person name="Brown W."/>
            <person name="Ekwall K."/>
            <person name="Kellis M."/>
            <person name="Leatherwood J."/>
            <person name="Levin H."/>
            <person name="Margalit H."/>
            <person name="Martienssen R."/>
            <person name="Nieduszynski C.A."/>
            <person name="Spatafora J.W."/>
            <person name="Friedman N."/>
            <person name="Dalgaard J.Z."/>
            <person name="Baumann P."/>
            <person name="Niki H."/>
            <person name="Regev A."/>
            <person name="Nusbaum C."/>
        </authorList>
    </citation>
    <scope>NUCLEOTIDE SEQUENCE [LARGE SCALE GENOMIC DNA]</scope>
    <source>
        <strain evidence="15">OY26 / ATCC MYA-4695 / CBS 11777 / NBRC 106824 / NRRL Y48691</strain>
    </source>
</reference>
<evidence type="ECO:0000256" key="2">
    <source>
        <dbReference type="ARBA" id="ARBA00005011"/>
    </source>
</evidence>
<evidence type="ECO:0000313" key="15">
    <source>
        <dbReference type="Proteomes" id="UP000015464"/>
    </source>
</evidence>